<proteinExistence type="predicted"/>
<accession>A0A2P2E3Z2</accession>
<organism evidence="1 2">
    <name type="scientific">Leptospira ryugenii</name>
    <dbReference type="NCBI Taxonomy" id="1917863"/>
    <lineage>
        <taxon>Bacteria</taxon>
        <taxon>Pseudomonadati</taxon>
        <taxon>Spirochaetota</taxon>
        <taxon>Spirochaetia</taxon>
        <taxon>Leptospirales</taxon>
        <taxon>Leptospiraceae</taxon>
        <taxon>Leptospira</taxon>
    </lineage>
</organism>
<name>A0A2P2E3Z2_9LEPT</name>
<reference evidence="1 2" key="1">
    <citation type="submission" date="2018-02" db="EMBL/GenBank/DDBJ databases">
        <title>Novel Leptospira species isolated from soil and water in Japan.</title>
        <authorList>
            <person name="Nakao R."/>
            <person name="Masuzawa T."/>
        </authorList>
    </citation>
    <scope>NUCLEOTIDE SEQUENCE [LARGE SCALE GENOMIC DNA]</scope>
    <source>
        <strain evidence="1 2">YH101</strain>
    </source>
</reference>
<evidence type="ECO:0000313" key="2">
    <source>
        <dbReference type="Proteomes" id="UP000245133"/>
    </source>
</evidence>
<sequence>MNFLLEEIKSSQNLYVSMTPTRTVQSFLDAKKKGSPIPEEVWKSLHGYRKWDEPDLIGLRNASAYAPEILFEEGMDAEIERLLAEFKKKIVPHKF</sequence>
<keyword evidence="2" id="KW-1185">Reference proteome</keyword>
<dbReference type="Proteomes" id="UP000245133">
    <property type="component" value="Unassembled WGS sequence"/>
</dbReference>
<comment type="caution">
    <text evidence="1">The sequence shown here is derived from an EMBL/GenBank/DDBJ whole genome shotgun (WGS) entry which is preliminary data.</text>
</comment>
<dbReference type="EMBL" id="BFBB01000008">
    <property type="protein sequence ID" value="GBF51591.1"/>
    <property type="molecule type" value="Genomic_DNA"/>
</dbReference>
<evidence type="ECO:0000313" key="1">
    <source>
        <dbReference type="EMBL" id="GBF51591.1"/>
    </source>
</evidence>
<dbReference type="AlphaFoldDB" id="A0A2P2E3Z2"/>
<protein>
    <submittedName>
        <fullName evidence="1">Uncharacterized protein</fullName>
    </submittedName>
</protein>
<gene>
    <name evidence="1" type="ORF">LPTSP4_31290</name>
</gene>